<dbReference type="STRING" id="75743.A0A401Q8X6"/>
<keyword evidence="4" id="KW-1185">Reference proteome</keyword>
<dbReference type="AlphaFoldDB" id="A0A401Q8X6"/>
<dbReference type="SUPFAM" id="SSF49265">
    <property type="entry name" value="Fibronectin type III"/>
    <property type="match status" value="1"/>
</dbReference>
<feature type="domain" description="Fibronectin type-III" evidence="2">
    <location>
        <begin position="98"/>
        <end position="188"/>
    </location>
</feature>
<dbReference type="Pfam" id="PF00041">
    <property type="entry name" value="fn3"/>
    <property type="match status" value="1"/>
</dbReference>
<gene>
    <name evidence="3" type="ORF">scyTo_0021886</name>
</gene>
<comment type="caution">
    <text evidence="3">The sequence shown here is derived from an EMBL/GenBank/DDBJ whole genome shotgun (WGS) entry which is preliminary data.</text>
</comment>
<dbReference type="PROSITE" id="PS50853">
    <property type="entry name" value="FN3"/>
    <property type="match status" value="1"/>
</dbReference>
<evidence type="ECO:0000256" key="1">
    <source>
        <dbReference type="SAM" id="MobiDB-lite"/>
    </source>
</evidence>
<dbReference type="EMBL" id="BFAA01020399">
    <property type="protein sequence ID" value="GCB81777.1"/>
    <property type="molecule type" value="Genomic_DNA"/>
</dbReference>
<feature type="region of interest" description="Disordered" evidence="1">
    <location>
        <begin position="1"/>
        <end position="21"/>
    </location>
</feature>
<dbReference type="Proteomes" id="UP000288216">
    <property type="component" value="Unassembled WGS sequence"/>
</dbReference>
<dbReference type="InterPro" id="IPR003961">
    <property type="entry name" value="FN3_dom"/>
</dbReference>
<dbReference type="Gene3D" id="2.60.40.10">
    <property type="entry name" value="Immunoglobulins"/>
    <property type="match status" value="1"/>
</dbReference>
<sequence length="188" mass="20510">MLEVTNARQTTGSHQWLQQEPSSLFDVRERPMLPRDQGLDSPPYLQTILHEGGLHTAELSVVNASAALDYATFTCTAQNSLGLDTFDIHLVSISRPDPPTGLSVLSKSHNSVTLAWNQGFNGGLEQTFQIRYTSAETLSYLYADVYPAQAMSFTITGLRAQTAYNFSVGALNTLGSSDYTDVLNVITS</sequence>
<dbReference type="SMART" id="SM00060">
    <property type="entry name" value="FN3"/>
    <property type="match status" value="1"/>
</dbReference>
<evidence type="ECO:0000313" key="3">
    <source>
        <dbReference type="EMBL" id="GCB81777.1"/>
    </source>
</evidence>
<accession>A0A401Q8X6</accession>
<proteinExistence type="predicted"/>
<dbReference type="CDD" id="cd00063">
    <property type="entry name" value="FN3"/>
    <property type="match status" value="1"/>
</dbReference>
<dbReference type="InterPro" id="IPR013783">
    <property type="entry name" value="Ig-like_fold"/>
</dbReference>
<evidence type="ECO:0000259" key="2">
    <source>
        <dbReference type="PROSITE" id="PS50853"/>
    </source>
</evidence>
<reference evidence="3 4" key="1">
    <citation type="journal article" date="2018" name="Nat. Ecol. Evol.">
        <title>Shark genomes provide insights into elasmobranch evolution and the origin of vertebrates.</title>
        <authorList>
            <person name="Hara Y"/>
            <person name="Yamaguchi K"/>
            <person name="Onimaru K"/>
            <person name="Kadota M"/>
            <person name="Koyanagi M"/>
            <person name="Keeley SD"/>
            <person name="Tatsumi K"/>
            <person name="Tanaka K"/>
            <person name="Motone F"/>
            <person name="Kageyama Y"/>
            <person name="Nozu R"/>
            <person name="Adachi N"/>
            <person name="Nishimura O"/>
            <person name="Nakagawa R"/>
            <person name="Tanegashima C"/>
            <person name="Kiyatake I"/>
            <person name="Matsumoto R"/>
            <person name="Murakumo K"/>
            <person name="Nishida K"/>
            <person name="Terakita A"/>
            <person name="Kuratani S"/>
            <person name="Sato K"/>
            <person name="Hyodo S Kuraku.S."/>
        </authorList>
    </citation>
    <scope>NUCLEOTIDE SEQUENCE [LARGE SCALE GENOMIC DNA]</scope>
</reference>
<protein>
    <recommendedName>
        <fullName evidence="2">Fibronectin type-III domain-containing protein</fullName>
    </recommendedName>
</protein>
<evidence type="ECO:0000313" key="4">
    <source>
        <dbReference type="Proteomes" id="UP000288216"/>
    </source>
</evidence>
<feature type="non-terminal residue" evidence="3">
    <location>
        <position position="188"/>
    </location>
</feature>
<name>A0A401Q8X6_SCYTO</name>
<organism evidence="3 4">
    <name type="scientific">Scyliorhinus torazame</name>
    <name type="common">Cloudy catshark</name>
    <name type="synonym">Catulus torazame</name>
    <dbReference type="NCBI Taxonomy" id="75743"/>
    <lineage>
        <taxon>Eukaryota</taxon>
        <taxon>Metazoa</taxon>
        <taxon>Chordata</taxon>
        <taxon>Craniata</taxon>
        <taxon>Vertebrata</taxon>
        <taxon>Chondrichthyes</taxon>
        <taxon>Elasmobranchii</taxon>
        <taxon>Galeomorphii</taxon>
        <taxon>Galeoidea</taxon>
        <taxon>Carcharhiniformes</taxon>
        <taxon>Scyliorhinidae</taxon>
        <taxon>Scyliorhinus</taxon>
    </lineage>
</organism>
<dbReference type="InterPro" id="IPR036116">
    <property type="entry name" value="FN3_sf"/>
</dbReference>
<dbReference type="OrthoDB" id="10028801at2759"/>